<proteinExistence type="predicted"/>
<reference evidence="1 2" key="1">
    <citation type="journal article" date="2013" name="Genome Announc.">
        <title>Draft Genome Sequence of Indibacter alkaliphilus Strain LW1T, Isolated from Lonar Lake, a Haloalkaline Lake in the Buldana District of Maharashtra, India.</title>
        <authorList>
            <person name="Singh A."/>
            <person name="Kumar Jangir P."/>
            <person name="Sharma R."/>
            <person name="Singh A."/>
            <person name="Kumar Pinnaka A."/>
            <person name="Shivaji S."/>
        </authorList>
    </citation>
    <scope>NUCLEOTIDE SEQUENCE [LARGE SCALE GENOMIC DNA]</scope>
    <source>
        <strain evidence="2">CCUG 57479 / KCTC 22604 / LW1</strain>
    </source>
</reference>
<dbReference type="AlphaFoldDB" id="S2D0D4"/>
<comment type="caution">
    <text evidence="1">The sequence shown here is derived from an EMBL/GenBank/DDBJ whole genome shotgun (WGS) entry which is preliminary data.</text>
</comment>
<sequence>MSFYKIEVKKKIQQPSDLLYQYTPDGYLRNQKAYKLNQFFPNEKF</sequence>
<evidence type="ECO:0000313" key="2">
    <source>
        <dbReference type="Proteomes" id="UP000006073"/>
    </source>
</evidence>
<gene>
    <name evidence="1" type="ORF">A33Q_3923</name>
</gene>
<organism evidence="1 2">
    <name type="scientific">Indibacter alkaliphilus (strain CCUG 57479 / KCTC 22604 / LW1)</name>
    <dbReference type="NCBI Taxonomy" id="1189612"/>
    <lineage>
        <taxon>Bacteria</taxon>
        <taxon>Pseudomonadati</taxon>
        <taxon>Bacteroidota</taxon>
        <taxon>Cytophagia</taxon>
        <taxon>Cytophagales</taxon>
        <taxon>Cyclobacteriaceae</taxon>
    </lineage>
</organism>
<dbReference type="Proteomes" id="UP000006073">
    <property type="component" value="Unassembled WGS sequence"/>
</dbReference>
<evidence type="ECO:0000313" key="1">
    <source>
        <dbReference type="EMBL" id="EOZ92832.1"/>
    </source>
</evidence>
<name>S2D0D4_INDAL</name>
<accession>S2D0D4</accession>
<keyword evidence="2" id="KW-1185">Reference proteome</keyword>
<dbReference type="EMBL" id="ALWO02000049">
    <property type="protein sequence ID" value="EOZ92832.1"/>
    <property type="molecule type" value="Genomic_DNA"/>
</dbReference>
<protein>
    <submittedName>
        <fullName evidence="1">Uncharacterized protein</fullName>
    </submittedName>
</protein>